<comment type="caution">
    <text evidence="4">The sequence shown here is derived from an EMBL/GenBank/DDBJ whole genome shotgun (WGS) entry which is preliminary data.</text>
</comment>
<accession>A0ABV2V2X2</accession>
<dbReference type="EMBL" id="JBEXPZ010000037">
    <property type="protein sequence ID" value="MET9848178.1"/>
    <property type="molecule type" value="Genomic_DNA"/>
</dbReference>
<feature type="transmembrane region" description="Helical" evidence="2">
    <location>
        <begin position="196"/>
        <end position="220"/>
    </location>
</feature>
<dbReference type="Pfam" id="PF01569">
    <property type="entry name" value="PAP2"/>
    <property type="match status" value="1"/>
</dbReference>
<reference evidence="4 5" key="1">
    <citation type="submission" date="2024-06" db="EMBL/GenBank/DDBJ databases">
        <title>The Natural Products Discovery Center: Release of the First 8490 Sequenced Strains for Exploring Actinobacteria Biosynthetic Diversity.</title>
        <authorList>
            <person name="Kalkreuter E."/>
            <person name="Kautsar S.A."/>
            <person name="Yang D."/>
            <person name="Bader C.D."/>
            <person name="Teijaro C.N."/>
            <person name="Fluegel L."/>
            <person name="Davis C.M."/>
            <person name="Simpson J.R."/>
            <person name="Lauterbach L."/>
            <person name="Steele A.D."/>
            <person name="Gui C."/>
            <person name="Meng S."/>
            <person name="Li G."/>
            <person name="Viehrig K."/>
            <person name="Ye F."/>
            <person name="Su P."/>
            <person name="Kiefer A.F."/>
            <person name="Nichols A."/>
            <person name="Cepeda A.J."/>
            <person name="Yan W."/>
            <person name="Fan B."/>
            <person name="Jiang Y."/>
            <person name="Adhikari A."/>
            <person name="Zheng C.-J."/>
            <person name="Schuster L."/>
            <person name="Cowan T.M."/>
            <person name="Smanski M.J."/>
            <person name="Chevrette M.G."/>
            <person name="De Carvalho L.P.S."/>
            <person name="Shen B."/>
        </authorList>
    </citation>
    <scope>NUCLEOTIDE SEQUENCE [LARGE SCALE GENOMIC DNA]</scope>
    <source>
        <strain evidence="4 5">NPDC006434</strain>
    </source>
</reference>
<feature type="transmembrane region" description="Helical" evidence="2">
    <location>
        <begin position="157"/>
        <end position="176"/>
    </location>
</feature>
<feature type="transmembrane region" description="Helical" evidence="2">
    <location>
        <begin position="251"/>
        <end position="269"/>
    </location>
</feature>
<evidence type="ECO:0000256" key="2">
    <source>
        <dbReference type="SAM" id="Phobius"/>
    </source>
</evidence>
<keyword evidence="2" id="KW-1133">Transmembrane helix</keyword>
<keyword evidence="5" id="KW-1185">Reference proteome</keyword>
<evidence type="ECO:0000313" key="4">
    <source>
        <dbReference type="EMBL" id="MET9848178.1"/>
    </source>
</evidence>
<dbReference type="SUPFAM" id="SSF48317">
    <property type="entry name" value="Acid phosphatase/Vanadium-dependent haloperoxidase"/>
    <property type="match status" value="1"/>
</dbReference>
<feature type="domain" description="Phosphatidic acid phosphatase type 2/haloperoxidase" evidence="3">
    <location>
        <begin position="193"/>
        <end position="273"/>
    </location>
</feature>
<feature type="compositionally biased region" description="Low complexity" evidence="1">
    <location>
        <begin position="51"/>
        <end position="63"/>
    </location>
</feature>
<proteinExistence type="predicted"/>
<protein>
    <submittedName>
        <fullName evidence="4">Phosphatase PAP2 family protein</fullName>
    </submittedName>
</protein>
<keyword evidence="2" id="KW-0472">Membrane</keyword>
<feature type="transmembrane region" description="Helical" evidence="2">
    <location>
        <begin position="227"/>
        <end position="245"/>
    </location>
</feature>
<dbReference type="Proteomes" id="UP001550210">
    <property type="component" value="Unassembled WGS sequence"/>
</dbReference>
<sequence>MGDTWSGPPQLRPGRALAHTPGASGSGSPHRSDGRSPQTPRGARHTDPVGRPRTTPPVRGRPTISSGRRAERHGPRGLLLLGLPGLLFALFALITWQVVADGPLARADERLSDSLVRRGASAQFLADLGNVTVAVPVLAVVLAYVAWRARATGTDQWWRPAVGAAALMAAVPLWVVPLKELIARPGPAIMGPGTGFYPSGHTATAAVAYGAAALLLLPWLRGAPARGAAVCCAVVVNLGVGAGLVRQGYHWPLDVVASWCVCAVLLTALGRWSRPLSRTPDGTDREGR</sequence>
<organism evidence="4 5">
    <name type="scientific">Streptomyces ossamyceticus</name>
    <dbReference type="NCBI Taxonomy" id="249581"/>
    <lineage>
        <taxon>Bacteria</taxon>
        <taxon>Bacillati</taxon>
        <taxon>Actinomycetota</taxon>
        <taxon>Actinomycetes</taxon>
        <taxon>Kitasatosporales</taxon>
        <taxon>Streptomycetaceae</taxon>
        <taxon>Streptomyces</taxon>
    </lineage>
</organism>
<evidence type="ECO:0000313" key="5">
    <source>
        <dbReference type="Proteomes" id="UP001550210"/>
    </source>
</evidence>
<name>A0ABV2V2X2_9ACTN</name>
<dbReference type="RefSeq" id="WP_355399904.1">
    <property type="nucleotide sequence ID" value="NZ_JBEXPZ010000037.1"/>
</dbReference>
<dbReference type="Gene3D" id="1.20.144.10">
    <property type="entry name" value="Phosphatidic acid phosphatase type 2/haloperoxidase"/>
    <property type="match status" value="1"/>
</dbReference>
<feature type="transmembrane region" description="Helical" evidence="2">
    <location>
        <begin position="120"/>
        <end position="145"/>
    </location>
</feature>
<feature type="region of interest" description="Disordered" evidence="1">
    <location>
        <begin position="1"/>
        <end position="71"/>
    </location>
</feature>
<evidence type="ECO:0000259" key="3">
    <source>
        <dbReference type="Pfam" id="PF01569"/>
    </source>
</evidence>
<dbReference type="InterPro" id="IPR036938">
    <property type="entry name" value="PAP2/HPO_sf"/>
</dbReference>
<keyword evidence="2" id="KW-0812">Transmembrane</keyword>
<dbReference type="InterPro" id="IPR000326">
    <property type="entry name" value="PAP2/HPO"/>
</dbReference>
<evidence type="ECO:0000256" key="1">
    <source>
        <dbReference type="SAM" id="MobiDB-lite"/>
    </source>
</evidence>
<gene>
    <name evidence="4" type="ORF">ABZZ21_27300</name>
</gene>
<feature type="transmembrane region" description="Helical" evidence="2">
    <location>
        <begin position="78"/>
        <end position="100"/>
    </location>
</feature>